<evidence type="ECO:0000256" key="1">
    <source>
        <dbReference type="SAM" id="SignalP"/>
    </source>
</evidence>
<feature type="signal peptide" evidence="1">
    <location>
        <begin position="1"/>
        <end position="27"/>
    </location>
</feature>
<organism evidence="2 3">
    <name type="scientific">Allokutzneria oryzae</name>
    <dbReference type="NCBI Taxonomy" id="1378989"/>
    <lineage>
        <taxon>Bacteria</taxon>
        <taxon>Bacillati</taxon>
        <taxon>Actinomycetota</taxon>
        <taxon>Actinomycetes</taxon>
        <taxon>Pseudonocardiales</taxon>
        <taxon>Pseudonocardiaceae</taxon>
        <taxon>Allokutzneria</taxon>
    </lineage>
</organism>
<dbReference type="EMBL" id="JBHLZU010000008">
    <property type="protein sequence ID" value="MFB9904190.1"/>
    <property type="molecule type" value="Genomic_DNA"/>
</dbReference>
<gene>
    <name evidence="2" type="ORF">ACFFQA_09570</name>
</gene>
<protein>
    <submittedName>
        <fullName evidence="2">DUF6355 family natural product biosynthesis protein</fullName>
    </submittedName>
</protein>
<evidence type="ECO:0000313" key="3">
    <source>
        <dbReference type="Proteomes" id="UP001589693"/>
    </source>
</evidence>
<keyword evidence="1" id="KW-0732">Signal</keyword>
<feature type="chain" id="PRO_5047459429" evidence="1">
    <location>
        <begin position="28"/>
        <end position="100"/>
    </location>
</feature>
<dbReference type="InterPro" id="IPR045935">
    <property type="entry name" value="DUF6355"/>
</dbReference>
<dbReference type="RefSeq" id="WP_377851372.1">
    <property type="nucleotide sequence ID" value="NZ_JBHLZU010000008.1"/>
</dbReference>
<accession>A0ABV5ZTG5</accession>
<keyword evidence="3" id="KW-1185">Reference proteome</keyword>
<sequence length="100" mass="10985">MCRTLQATIAIAATVIATTSMITAASAAPSATNSLQCGYFVDNLGRDAKYRHCGDTRVKIWVDYISHKDDYFCTSAGVTNWVYYLGTTKVVQNAWYIGLC</sequence>
<reference evidence="2 3" key="1">
    <citation type="submission" date="2024-09" db="EMBL/GenBank/DDBJ databases">
        <authorList>
            <person name="Sun Q."/>
            <person name="Mori K."/>
        </authorList>
    </citation>
    <scope>NUCLEOTIDE SEQUENCE [LARGE SCALE GENOMIC DNA]</scope>
    <source>
        <strain evidence="2 3">TBRC 7907</strain>
    </source>
</reference>
<dbReference type="Proteomes" id="UP001589693">
    <property type="component" value="Unassembled WGS sequence"/>
</dbReference>
<comment type="caution">
    <text evidence="2">The sequence shown here is derived from an EMBL/GenBank/DDBJ whole genome shotgun (WGS) entry which is preliminary data.</text>
</comment>
<proteinExistence type="predicted"/>
<name>A0ABV5ZTG5_9PSEU</name>
<evidence type="ECO:0000313" key="2">
    <source>
        <dbReference type="EMBL" id="MFB9904190.1"/>
    </source>
</evidence>
<dbReference type="Pfam" id="PF19882">
    <property type="entry name" value="DUF6355"/>
    <property type="match status" value="1"/>
</dbReference>